<evidence type="ECO:0000256" key="2">
    <source>
        <dbReference type="ARBA" id="ARBA00022679"/>
    </source>
</evidence>
<dbReference type="InterPro" id="IPR036947">
    <property type="entry name" value="POLO_box_dom_sf"/>
</dbReference>
<feature type="compositionally biased region" description="Basic and acidic residues" evidence="7">
    <location>
        <begin position="433"/>
        <end position="443"/>
    </location>
</feature>
<accession>A0A4U0XNL0</accession>
<feature type="compositionally biased region" description="Pro residues" evidence="7">
    <location>
        <begin position="582"/>
        <end position="594"/>
    </location>
</feature>
<reference evidence="9 10" key="1">
    <citation type="submission" date="2017-03" db="EMBL/GenBank/DDBJ databases">
        <title>Genomes of endolithic fungi from Antarctica.</title>
        <authorList>
            <person name="Coleine C."/>
            <person name="Masonjones S."/>
            <person name="Stajich J.E."/>
        </authorList>
    </citation>
    <scope>NUCLEOTIDE SEQUENCE [LARGE SCALE GENOMIC DNA]</scope>
    <source>
        <strain evidence="9 10">CCFEE 5187</strain>
    </source>
</reference>
<comment type="caution">
    <text evidence="9">The sequence shown here is derived from an EMBL/GenBank/DDBJ whole genome shotgun (WGS) entry which is preliminary data.</text>
</comment>
<dbReference type="InterPro" id="IPR033701">
    <property type="entry name" value="POLO_box_1"/>
</dbReference>
<gene>
    <name evidence="9" type="ORF">B0A49_02316</name>
</gene>
<protein>
    <recommendedName>
        <fullName evidence="8">Protein kinase domain-containing protein</fullName>
    </recommendedName>
</protein>
<dbReference type="GO" id="GO:0000776">
    <property type="term" value="C:kinetochore"/>
    <property type="evidence" value="ECO:0007669"/>
    <property type="project" value="TreeGrafter"/>
</dbReference>
<dbReference type="Proteomes" id="UP000308768">
    <property type="component" value="Unassembled WGS sequence"/>
</dbReference>
<feature type="compositionally biased region" description="Basic and acidic residues" evidence="7">
    <location>
        <begin position="922"/>
        <end position="932"/>
    </location>
</feature>
<keyword evidence="5 6" id="KW-0067">ATP-binding</keyword>
<keyword evidence="3 6" id="KW-0547">Nucleotide-binding</keyword>
<feature type="domain" description="Protein kinase" evidence="8">
    <location>
        <begin position="20"/>
        <end position="285"/>
    </location>
</feature>
<evidence type="ECO:0000256" key="1">
    <source>
        <dbReference type="ARBA" id="ARBA00022527"/>
    </source>
</evidence>
<dbReference type="InterPro" id="IPR011009">
    <property type="entry name" value="Kinase-like_dom_sf"/>
</dbReference>
<keyword evidence="10" id="KW-1185">Reference proteome</keyword>
<dbReference type="InterPro" id="IPR000719">
    <property type="entry name" value="Prot_kinase_dom"/>
</dbReference>
<keyword evidence="4" id="KW-0418">Kinase</keyword>
<dbReference type="GO" id="GO:0005634">
    <property type="term" value="C:nucleus"/>
    <property type="evidence" value="ECO:0007669"/>
    <property type="project" value="TreeGrafter"/>
</dbReference>
<evidence type="ECO:0000256" key="3">
    <source>
        <dbReference type="ARBA" id="ARBA00022741"/>
    </source>
</evidence>
<dbReference type="PROSITE" id="PS00108">
    <property type="entry name" value="PROTEIN_KINASE_ST"/>
    <property type="match status" value="1"/>
</dbReference>
<dbReference type="Gene3D" id="1.10.510.10">
    <property type="entry name" value="Transferase(Phosphotransferase) domain 1"/>
    <property type="match status" value="1"/>
</dbReference>
<dbReference type="GO" id="GO:0007052">
    <property type="term" value="P:mitotic spindle organization"/>
    <property type="evidence" value="ECO:0007669"/>
    <property type="project" value="TreeGrafter"/>
</dbReference>
<proteinExistence type="predicted"/>
<dbReference type="PROSITE" id="PS00107">
    <property type="entry name" value="PROTEIN_KINASE_ATP"/>
    <property type="match status" value="1"/>
</dbReference>
<dbReference type="GO" id="GO:0000922">
    <property type="term" value="C:spindle pole"/>
    <property type="evidence" value="ECO:0007669"/>
    <property type="project" value="TreeGrafter"/>
</dbReference>
<dbReference type="Gene3D" id="3.30.1120.30">
    <property type="entry name" value="POLO box domain"/>
    <property type="match status" value="1"/>
</dbReference>
<dbReference type="GO" id="GO:0005524">
    <property type="term" value="F:ATP binding"/>
    <property type="evidence" value="ECO:0007669"/>
    <property type="project" value="UniProtKB-UniRule"/>
</dbReference>
<dbReference type="InterPro" id="IPR033695">
    <property type="entry name" value="POLO_box_2"/>
</dbReference>
<keyword evidence="1" id="KW-0723">Serine/threonine-protein kinase</keyword>
<dbReference type="PANTHER" id="PTHR24345:SF0">
    <property type="entry name" value="CELL CYCLE SERINE_THREONINE-PROTEIN KINASE CDC5_MSD2"/>
    <property type="match status" value="1"/>
</dbReference>
<feature type="compositionally biased region" description="Low complexity" evidence="7">
    <location>
        <begin position="631"/>
        <end position="649"/>
    </location>
</feature>
<evidence type="ECO:0000256" key="7">
    <source>
        <dbReference type="SAM" id="MobiDB-lite"/>
    </source>
</evidence>
<dbReference type="AlphaFoldDB" id="A0A4U0XNL0"/>
<organism evidence="9 10">
    <name type="scientific">Cryomyces minteri</name>
    <dbReference type="NCBI Taxonomy" id="331657"/>
    <lineage>
        <taxon>Eukaryota</taxon>
        <taxon>Fungi</taxon>
        <taxon>Dikarya</taxon>
        <taxon>Ascomycota</taxon>
        <taxon>Pezizomycotina</taxon>
        <taxon>Dothideomycetes</taxon>
        <taxon>Dothideomycetes incertae sedis</taxon>
        <taxon>Cryomyces</taxon>
    </lineage>
</organism>
<dbReference type="GO" id="GO:0005816">
    <property type="term" value="C:spindle pole body"/>
    <property type="evidence" value="ECO:0007669"/>
    <property type="project" value="TreeGrafter"/>
</dbReference>
<evidence type="ECO:0000256" key="5">
    <source>
        <dbReference type="ARBA" id="ARBA00022840"/>
    </source>
</evidence>
<dbReference type="STRING" id="331657.A0A4U0XNL0"/>
<dbReference type="CDD" id="cd13117">
    <property type="entry name" value="POLO_box_2"/>
    <property type="match status" value="1"/>
</dbReference>
<dbReference type="EMBL" id="NAJN01000208">
    <property type="protein sequence ID" value="TKA77033.1"/>
    <property type="molecule type" value="Genomic_DNA"/>
</dbReference>
<dbReference type="GO" id="GO:0005737">
    <property type="term" value="C:cytoplasm"/>
    <property type="evidence" value="ECO:0007669"/>
    <property type="project" value="TreeGrafter"/>
</dbReference>
<dbReference type="InterPro" id="IPR008271">
    <property type="entry name" value="Ser/Thr_kinase_AS"/>
</dbReference>
<keyword evidence="2" id="KW-0808">Transferase</keyword>
<evidence type="ECO:0000313" key="9">
    <source>
        <dbReference type="EMBL" id="TKA77033.1"/>
    </source>
</evidence>
<feature type="binding site" evidence="6">
    <location>
        <position position="53"/>
    </location>
    <ligand>
        <name>ATP</name>
        <dbReference type="ChEBI" id="CHEBI:30616"/>
    </ligand>
</feature>
<dbReference type="InterPro" id="IPR017441">
    <property type="entry name" value="Protein_kinase_ATP_BS"/>
</dbReference>
<evidence type="ECO:0000259" key="8">
    <source>
        <dbReference type="PROSITE" id="PS50011"/>
    </source>
</evidence>
<feature type="region of interest" description="Disordered" evidence="7">
    <location>
        <begin position="631"/>
        <end position="653"/>
    </location>
</feature>
<dbReference type="GO" id="GO:0004674">
    <property type="term" value="F:protein serine/threonine kinase activity"/>
    <property type="evidence" value="ECO:0007669"/>
    <property type="project" value="UniProtKB-KW"/>
</dbReference>
<dbReference type="PROSITE" id="PS50011">
    <property type="entry name" value="PROTEIN_KINASE_DOM"/>
    <property type="match status" value="1"/>
</dbReference>
<dbReference type="OrthoDB" id="408964at2759"/>
<evidence type="ECO:0000256" key="6">
    <source>
        <dbReference type="PROSITE-ProRule" id="PRU10141"/>
    </source>
</evidence>
<dbReference type="SUPFAM" id="SSF82615">
    <property type="entry name" value="Polo-box domain"/>
    <property type="match status" value="2"/>
</dbReference>
<evidence type="ECO:0000313" key="10">
    <source>
        <dbReference type="Proteomes" id="UP000308768"/>
    </source>
</evidence>
<evidence type="ECO:0000256" key="4">
    <source>
        <dbReference type="ARBA" id="ARBA00022777"/>
    </source>
</evidence>
<feature type="region of interest" description="Disordered" evidence="7">
    <location>
        <begin position="395"/>
        <end position="605"/>
    </location>
</feature>
<dbReference type="Pfam" id="PF00069">
    <property type="entry name" value="Pkinase"/>
    <property type="match status" value="1"/>
</dbReference>
<dbReference type="SMART" id="SM00220">
    <property type="entry name" value="S_TKc"/>
    <property type="match status" value="1"/>
</dbReference>
<dbReference type="SUPFAM" id="SSF56112">
    <property type="entry name" value="Protein kinase-like (PK-like)"/>
    <property type="match status" value="1"/>
</dbReference>
<dbReference type="PANTHER" id="PTHR24345">
    <property type="entry name" value="SERINE/THREONINE-PROTEIN KINASE PLK"/>
    <property type="match status" value="1"/>
</dbReference>
<dbReference type="CDD" id="cd13118">
    <property type="entry name" value="POLO_box_1"/>
    <property type="match status" value="1"/>
</dbReference>
<name>A0A4U0XNL0_9PEZI</name>
<sequence>MSVHADPPPALVPEPNGVQYATGDQLGKGGFAICHRAERLDGDRPTGHVVALKIVRTKMEPAKLAQKFITELQIHSKLHHSNIVEFFRAFSFESSTYVVLELCDNGSLADMLKKRKYLTMPEIRRFVIQICGAVKYLHYRNIVHRDLKTGNLFLDKDMNIKVGDFGLAALLVSQNDMMGKRRTTMCGTPNYLAPEILEKGKGHNEKVDLWAIGVISYTLAVGKAPFHASSKEEIYKKLKSRCYTWPELNSTTNNISSDLRDLVSSLLVHEEERPSPDQIVSHPFFKIAFVPTQLSAARRGYSDTWYAVCKESGVGEYAAGKCFPLNGGKRIRSIVKDIEKEVAAGRQPVIPIPNGTVYTPFPESQNWPAIHAGALSEIVEEKELSAEGRCLREISPNGKAPLRVGKEEQKVPPTRHTHVSLPKSSMDPPPPPLKREPSRRNLETRLSGAPTRSLADDVATGTVRQTKLAPPEEPRTVKRSTTGTVRRAADPMLARRPRTTRKAPSSSSSSSERLTAPPEASPASLPVQQDRIPEQRPPIQAPMVRRSRKAPRHEVIEILSDAEDIEAPPPPRSRKAPTKASGPPPSAQPVPLPHPSAANDDVVPGTDPSTVLARLAIFRDTIASALLAADSAPAAAPSRSRRAAATTATAPPPPRLPFVSKWVDYSRKHGVGYVLEDGTVGCVVSARAPHPVMHVLVRDGQRHLKDAPRDPAALDRVPLLFFEDRGRGGIQRVELDGPGEAERRRMLGTLWAKFGKYMCGASTSTSVGPSGGGDGGKLAAADRAADGLVRFYQRLGNVGIWGFGDGSLQFNFPDHTKLVFSPTGASLAFTALSAAAYAHLTRTGDLSFIQLRSRRVLAFPVRTLLDASVGPTTTTNPSCSATTISAADLETVAANLLREKLQFVVRVVEGWVEGGGLGRGTDGGDGKGEGERMSWTGPQAEDGGKKMEWVTVGREASQLSD</sequence>
<feature type="region of interest" description="Disordered" evidence="7">
    <location>
        <begin position="916"/>
        <end position="961"/>
    </location>
</feature>